<dbReference type="AlphaFoldDB" id="A0A0F8YXR2"/>
<comment type="caution">
    <text evidence="1">The sequence shown here is derived from an EMBL/GenBank/DDBJ whole genome shotgun (WGS) entry which is preliminary data.</text>
</comment>
<gene>
    <name evidence="1" type="ORF">LCGC14_2765180</name>
</gene>
<accession>A0A0F8YXR2</accession>
<proteinExistence type="predicted"/>
<dbReference type="EMBL" id="LAZR01050936">
    <property type="protein sequence ID" value="KKK86242.1"/>
    <property type="molecule type" value="Genomic_DNA"/>
</dbReference>
<organism evidence="1">
    <name type="scientific">marine sediment metagenome</name>
    <dbReference type="NCBI Taxonomy" id="412755"/>
    <lineage>
        <taxon>unclassified sequences</taxon>
        <taxon>metagenomes</taxon>
        <taxon>ecological metagenomes</taxon>
    </lineage>
</organism>
<protein>
    <recommendedName>
        <fullName evidence="2">YkgJ family cysteine cluster protein</fullName>
    </recommendedName>
</protein>
<dbReference type="Pfam" id="PF03692">
    <property type="entry name" value="CxxCxxCC"/>
    <property type="match status" value="1"/>
</dbReference>
<dbReference type="InterPro" id="IPR005358">
    <property type="entry name" value="Puta_zinc/iron-chelating_dom"/>
</dbReference>
<evidence type="ECO:0008006" key="2">
    <source>
        <dbReference type="Google" id="ProtNLM"/>
    </source>
</evidence>
<evidence type="ECO:0000313" key="1">
    <source>
        <dbReference type="EMBL" id="KKK86242.1"/>
    </source>
</evidence>
<sequence>MTCGQCGRCCINNGLIPPLIPDEEAPEWLSCLVNRLRTDFAAVAEEYPCVFLTDDLRCCIYEMGRPLVCRDFTCENAEEVA</sequence>
<name>A0A0F8YXR2_9ZZZZ</name>
<reference evidence="1" key="1">
    <citation type="journal article" date="2015" name="Nature">
        <title>Complex archaea that bridge the gap between prokaryotes and eukaryotes.</title>
        <authorList>
            <person name="Spang A."/>
            <person name="Saw J.H."/>
            <person name="Jorgensen S.L."/>
            <person name="Zaremba-Niedzwiedzka K."/>
            <person name="Martijn J."/>
            <person name="Lind A.E."/>
            <person name="van Eijk R."/>
            <person name="Schleper C."/>
            <person name="Guy L."/>
            <person name="Ettema T.J."/>
        </authorList>
    </citation>
    <scope>NUCLEOTIDE SEQUENCE</scope>
</reference>